<organism evidence="4 5">
    <name type="scientific">Caenorhabditis angaria</name>
    <dbReference type="NCBI Taxonomy" id="860376"/>
    <lineage>
        <taxon>Eukaryota</taxon>
        <taxon>Metazoa</taxon>
        <taxon>Ecdysozoa</taxon>
        <taxon>Nematoda</taxon>
        <taxon>Chromadorea</taxon>
        <taxon>Rhabditida</taxon>
        <taxon>Rhabditina</taxon>
        <taxon>Rhabditomorpha</taxon>
        <taxon>Rhabditoidea</taxon>
        <taxon>Rhabditidae</taxon>
        <taxon>Peloderinae</taxon>
        <taxon>Caenorhabditis</taxon>
    </lineage>
</organism>
<evidence type="ECO:0000256" key="1">
    <source>
        <dbReference type="PROSITE-ProRule" id="PRU01005"/>
    </source>
</evidence>
<dbReference type="Proteomes" id="UP001152747">
    <property type="component" value="Unassembled WGS sequence"/>
</dbReference>
<feature type="domain" description="ShKT" evidence="3">
    <location>
        <begin position="57"/>
        <end position="98"/>
    </location>
</feature>
<dbReference type="InterPro" id="IPR003582">
    <property type="entry name" value="ShKT_dom"/>
</dbReference>
<dbReference type="EMBL" id="CANHGI010000005">
    <property type="protein sequence ID" value="CAI5450321.1"/>
    <property type="molecule type" value="Genomic_DNA"/>
</dbReference>
<dbReference type="OrthoDB" id="5863778at2759"/>
<dbReference type="PROSITE" id="PS51670">
    <property type="entry name" value="SHKT"/>
    <property type="match status" value="1"/>
</dbReference>
<protein>
    <recommendedName>
        <fullName evidence="3">ShKT domain-containing protein</fullName>
    </recommendedName>
</protein>
<gene>
    <name evidence="4" type="ORF">CAMP_LOCUS12958</name>
</gene>
<accession>A0A9P1ISG2</accession>
<dbReference type="PANTHER" id="PTHR46219">
    <property type="entry name" value="PROTEIN CBG11138"/>
    <property type="match status" value="1"/>
</dbReference>
<feature type="signal peptide" evidence="2">
    <location>
        <begin position="1"/>
        <end position="17"/>
    </location>
</feature>
<dbReference type="AlphaFoldDB" id="A0A9P1ISG2"/>
<evidence type="ECO:0000256" key="2">
    <source>
        <dbReference type="SAM" id="SignalP"/>
    </source>
</evidence>
<comment type="caution">
    <text evidence="4">The sequence shown here is derived from an EMBL/GenBank/DDBJ whole genome shotgun (WGS) entry which is preliminary data.</text>
</comment>
<evidence type="ECO:0000259" key="3">
    <source>
        <dbReference type="PROSITE" id="PS51670"/>
    </source>
</evidence>
<dbReference type="Gene3D" id="1.10.10.1940">
    <property type="match status" value="1"/>
</dbReference>
<dbReference type="Pfam" id="PF01549">
    <property type="entry name" value="ShK"/>
    <property type="match status" value="1"/>
</dbReference>
<sequence>MRSLIFLSLFFIATIYAVDIDQCSGPCTYGPCIAGHSCIAGACCPDYEVPTSAPPKCRDIHRHPATGKKDCAKLAYLCTDVYFYDVMTNYCSATCNRCNLVGPTTAS</sequence>
<keyword evidence="5" id="KW-1185">Reference proteome</keyword>
<evidence type="ECO:0000313" key="4">
    <source>
        <dbReference type="EMBL" id="CAI5450321.1"/>
    </source>
</evidence>
<feature type="chain" id="PRO_5040443632" description="ShKT domain-containing protein" evidence="2">
    <location>
        <begin position="18"/>
        <end position="107"/>
    </location>
</feature>
<comment type="caution">
    <text evidence="1">Lacks conserved residue(s) required for the propagation of feature annotation.</text>
</comment>
<keyword evidence="2" id="KW-0732">Signal</keyword>
<reference evidence="4" key="1">
    <citation type="submission" date="2022-11" db="EMBL/GenBank/DDBJ databases">
        <authorList>
            <person name="Kikuchi T."/>
        </authorList>
    </citation>
    <scope>NUCLEOTIDE SEQUENCE</scope>
    <source>
        <strain evidence="4">PS1010</strain>
    </source>
</reference>
<evidence type="ECO:0000313" key="5">
    <source>
        <dbReference type="Proteomes" id="UP001152747"/>
    </source>
</evidence>
<proteinExistence type="predicted"/>
<dbReference type="PANTHER" id="PTHR46219:SF5">
    <property type="entry name" value="SHKT DOMAIN-CONTAINING PROTEIN"/>
    <property type="match status" value="1"/>
</dbReference>
<name>A0A9P1ISG2_9PELO</name>